<dbReference type="SUPFAM" id="SSF53474">
    <property type="entry name" value="alpha/beta-Hydrolases"/>
    <property type="match status" value="1"/>
</dbReference>
<dbReference type="Gene3D" id="1.10.210.20">
    <property type="match status" value="1"/>
</dbReference>
<dbReference type="PANTHER" id="PTHR43798">
    <property type="entry name" value="MONOACYLGLYCEROL LIPASE"/>
    <property type="match status" value="1"/>
</dbReference>
<dbReference type="Pfam" id="PF00561">
    <property type="entry name" value="Abhydrolase_1"/>
    <property type="match status" value="1"/>
</dbReference>
<accession>A0A0N0NR44</accession>
<proteinExistence type="predicted"/>
<dbReference type="InterPro" id="IPR029058">
    <property type="entry name" value="AB_hydrolase_fold"/>
</dbReference>
<evidence type="ECO:0000313" key="3">
    <source>
        <dbReference type="Proteomes" id="UP000038010"/>
    </source>
</evidence>
<evidence type="ECO:0000259" key="1">
    <source>
        <dbReference type="Pfam" id="PF00561"/>
    </source>
</evidence>
<dbReference type="GO" id="GO:0051213">
    <property type="term" value="F:dioxygenase activity"/>
    <property type="evidence" value="ECO:0007669"/>
    <property type="project" value="UniProtKB-KW"/>
</dbReference>
<organism evidence="2 3">
    <name type="scientific">Cyphellophora attinorum</name>
    <dbReference type="NCBI Taxonomy" id="1664694"/>
    <lineage>
        <taxon>Eukaryota</taxon>
        <taxon>Fungi</taxon>
        <taxon>Dikarya</taxon>
        <taxon>Ascomycota</taxon>
        <taxon>Pezizomycotina</taxon>
        <taxon>Eurotiomycetes</taxon>
        <taxon>Chaetothyriomycetidae</taxon>
        <taxon>Chaetothyriales</taxon>
        <taxon>Cyphellophoraceae</taxon>
        <taxon>Cyphellophora</taxon>
    </lineage>
</organism>
<dbReference type="Proteomes" id="UP000038010">
    <property type="component" value="Unassembled WGS sequence"/>
</dbReference>
<keyword evidence="3" id="KW-1185">Reference proteome</keyword>
<dbReference type="STRING" id="1664694.A0A0N0NR44"/>
<gene>
    <name evidence="2" type="ORF">AB675_8797</name>
</gene>
<keyword evidence="2" id="KW-0223">Dioxygenase</keyword>
<evidence type="ECO:0000313" key="2">
    <source>
        <dbReference type="EMBL" id="KPI44658.1"/>
    </source>
</evidence>
<dbReference type="OrthoDB" id="408373at2759"/>
<comment type="caution">
    <text evidence="2">The sequence shown here is derived from an EMBL/GenBank/DDBJ whole genome shotgun (WGS) entry which is preliminary data.</text>
</comment>
<dbReference type="InterPro" id="IPR000073">
    <property type="entry name" value="AB_hydrolase_1"/>
</dbReference>
<sequence>MLTKHLNGVEIGYDMSGYASGPPVVLLTGWAHDMRLYDQMLPLLVPKHRVIRVNYRGHGPSHDPIPDFGVEEQVADILALLESLHVQQFYLVSHSHGGWPALELADRLGKQRVLCLLMIDQIMTSPPPAFASGLQAMQAKDTWLEARQGLFENWLSGSTNAAVLDHFYYSMGSFGFEMWSLSCRVIADAYGKHGSPMDRMSKLGEPPAIRHVFAHPRNDAQYEQLHVDFAAKHHFFSYTHLSGETHFPDIEIPEVVVAELESLIHESGGKGGKVNGVSNS</sequence>
<dbReference type="VEuPathDB" id="FungiDB:AB675_8797"/>
<protein>
    <submittedName>
        <fullName evidence="2">1H-3-hydroxy-4-oxoquinaldine 2,4-dioxygenase</fullName>
    </submittedName>
</protein>
<dbReference type="RefSeq" id="XP_018004621.1">
    <property type="nucleotide sequence ID" value="XM_018149274.1"/>
</dbReference>
<keyword evidence="2" id="KW-0560">Oxidoreductase</keyword>
<dbReference type="AlphaFoldDB" id="A0A0N0NR44"/>
<dbReference type="GeneID" id="28741153"/>
<name>A0A0N0NR44_9EURO</name>
<dbReference type="EMBL" id="LFJN01000003">
    <property type="protein sequence ID" value="KPI44658.1"/>
    <property type="molecule type" value="Genomic_DNA"/>
</dbReference>
<reference evidence="2 3" key="1">
    <citation type="submission" date="2015-06" db="EMBL/GenBank/DDBJ databases">
        <title>Draft genome of the ant-associated black yeast Phialophora attae CBS 131958.</title>
        <authorList>
            <person name="Moreno L.F."/>
            <person name="Stielow B.J."/>
            <person name="de Hoog S."/>
            <person name="Vicente V.A."/>
            <person name="Weiss V.A."/>
            <person name="de Vries M."/>
            <person name="Cruz L.M."/>
            <person name="Souza E.M."/>
        </authorList>
    </citation>
    <scope>NUCLEOTIDE SEQUENCE [LARGE SCALE GENOMIC DNA]</scope>
    <source>
        <strain evidence="2 3">CBS 131958</strain>
    </source>
</reference>
<dbReference type="InterPro" id="IPR050266">
    <property type="entry name" value="AB_hydrolase_sf"/>
</dbReference>
<dbReference type="Gene3D" id="3.40.50.1820">
    <property type="entry name" value="alpha/beta hydrolase"/>
    <property type="match status" value="1"/>
</dbReference>
<feature type="domain" description="AB hydrolase-1" evidence="1">
    <location>
        <begin position="22"/>
        <end position="157"/>
    </location>
</feature>